<dbReference type="PANTHER" id="PTHR42842">
    <property type="entry name" value="FAD/NAD(P)-BINDING OXIDOREDUCTASE"/>
    <property type="match status" value="1"/>
</dbReference>
<dbReference type="PANTHER" id="PTHR42842:SF3">
    <property type="entry name" value="FAD_NAD(P)-BINDING OXIDOREDUCTASE FAMILY PROTEIN"/>
    <property type="match status" value="1"/>
</dbReference>
<keyword evidence="3" id="KW-1185">Reference proteome</keyword>
<dbReference type="InterPro" id="IPR036188">
    <property type="entry name" value="FAD/NAD-bd_sf"/>
</dbReference>
<gene>
    <name evidence="2" type="ORF">WMO38_05200</name>
</gene>
<proteinExistence type="predicted"/>
<protein>
    <submittedName>
        <fullName evidence="2">FAD-dependent protein</fullName>
    </submittedName>
</protein>
<evidence type="ECO:0000313" key="3">
    <source>
        <dbReference type="Proteomes" id="UP001480973"/>
    </source>
</evidence>
<feature type="domain" description="FAD-dependent protein C-terminal" evidence="1">
    <location>
        <begin position="314"/>
        <end position="506"/>
    </location>
</feature>
<dbReference type="Pfam" id="PF21688">
    <property type="entry name" value="FAD-depend_C"/>
    <property type="match status" value="1"/>
</dbReference>
<dbReference type="PIRSF" id="PIRSF038984">
    <property type="entry name" value="FAD_binding_protein"/>
    <property type="match status" value="1"/>
</dbReference>
<accession>A0ABV1GM29</accession>
<dbReference type="Gene3D" id="3.50.50.60">
    <property type="entry name" value="FAD/NAD(P)-binding domain"/>
    <property type="match status" value="2"/>
</dbReference>
<dbReference type="InterPro" id="IPR049516">
    <property type="entry name" value="FAD-depend_C"/>
</dbReference>
<name>A0ABV1GM29_9FIRM</name>
<dbReference type="InterPro" id="IPR028348">
    <property type="entry name" value="FAD-binding_protein"/>
</dbReference>
<organism evidence="2 3">
    <name type="scientific">Lachnospira intestinalis</name>
    <dbReference type="NCBI Taxonomy" id="3133158"/>
    <lineage>
        <taxon>Bacteria</taxon>
        <taxon>Bacillati</taxon>
        <taxon>Bacillota</taxon>
        <taxon>Clostridia</taxon>
        <taxon>Lachnospirales</taxon>
        <taxon>Lachnospiraceae</taxon>
        <taxon>Lachnospira</taxon>
    </lineage>
</organism>
<dbReference type="Gene3D" id="3.30.70.2700">
    <property type="match status" value="1"/>
</dbReference>
<evidence type="ECO:0000313" key="2">
    <source>
        <dbReference type="EMBL" id="MEQ2534508.1"/>
    </source>
</evidence>
<sequence length="562" mass="61870">MKNVIRVSQLKLKPDESEKKLKNMIIHTLKLPADAQIEWKIFKKSLDARHKPDIYYVYSVDVYNVIISGKNTALNDIIEGKIIKKQKHKMQIKNASMACINEFDFPAKDVNYSLDSHKRPVITGFGPAGIFAALKLAEAGLKPIVIERGEPVDERRKTVENFWNTGELDTESNVQFGEGGAGTFSDGKLNTMIKDTSGRIRCMLETFVEFGADPSILYINKPHIGTDVLGNVVSSIRKHIIELGGEIRFNCKITDILTIEENSYRAISGIKIKNVKNGEEYELACDNLCLAIGHSARDTFEMLEKRNINMTAKSFAVGLRLEHPQSFINYNAYGDSAYKMPAADYKVTYQTEAGRGVYSFCMCPGGYVVNASSEKNMLAVNGMSYSGRNSGNANSAIIVTVTPDDYGNNGALAGMYYQRELEKLAYRYGDGNVPVQLLGDFRQDRISTGFGSVTPNIKGSYSFANLRNVLGTTISDSISEGVKGFAKHIKGFDMEDAVFSGVESRTSSPVRIIRNENCESDIKGLFPCGEGAGYAGGITSAAVDGMKVAERIASEYIKKVTI</sequence>
<dbReference type="EMBL" id="JBBMES010000004">
    <property type="protein sequence ID" value="MEQ2534508.1"/>
    <property type="molecule type" value="Genomic_DNA"/>
</dbReference>
<reference evidence="2 3" key="1">
    <citation type="submission" date="2024-03" db="EMBL/GenBank/DDBJ databases">
        <title>Human intestinal bacterial collection.</title>
        <authorList>
            <person name="Pauvert C."/>
            <person name="Hitch T.C.A."/>
            <person name="Clavel T."/>
        </authorList>
    </citation>
    <scope>NUCLEOTIDE SEQUENCE [LARGE SCALE GENOMIC DNA]</scope>
    <source>
        <strain evidence="2 3">CLA-JM-H10</strain>
    </source>
</reference>
<dbReference type="Proteomes" id="UP001480973">
    <property type="component" value="Unassembled WGS sequence"/>
</dbReference>
<comment type="caution">
    <text evidence="2">The sequence shown here is derived from an EMBL/GenBank/DDBJ whole genome shotgun (WGS) entry which is preliminary data.</text>
</comment>
<evidence type="ECO:0000259" key="1">
    <source>
        <dbReference type="Pfam" id="PF21688"/>
    </source>
</evidence>
<dbReference type="SUPFAM" id="SSF51905">
    <property type="entry name" value="FAD/NAD(P)-binding domain"/>
    <property type="match status" value="1"/>
</dbReference>